<reference evidence="1 2" key="1">
    <citation type="submission" date="2024-06" db="EMBL/GenBank/DDBJ databases">
        <title>The Natural Products Discovery Center: Release of the First 8490 Sequenced Strains for Exploring Actinobacteria Biosynthetic Diversity.</title>
        <authorList>
            <person name="Kalkreuter E."/>
            <person name="Kautsar S.A."/>
            <person name="Yang D."/>
            <person name="Bader C.D."/>
            <person name="Teijaro C.N."/>
            <person name="Fluegel L."/>
            <person name="Davis C.M."/>
            <person name="Simpson J.R."/>
            <person name="Lauterbach L."/>
            <person name="Steele A.D."/>
            <person name="Gui C."/>
            <person name="Meng S."/>
            <person name="Li G."/>
            <person name="Viehrig K."/>
            <person name="Ye F."/>
            <person name="Su P."/>
            <person name="Kiefer A.F."/>
            <person name="Nichols A."/>
            <person name="Cepeda A.J."/>
            <person name="Yan W."/>
            <person name="Fan B."/>
            <person name="Jiang Y."/>
            <person name="Adhikari A."/>
            <person name="Zheng C.-J."/>
            <person name="Schuster L."/>
            <person name="Cowan T.M."/>
            <person name="Smanski M.J."/>
            <person name="Chevrette M.G."/>
            <person name="De Carvalho L.P.S."/>
            <person name="Shen B."/>
        </authorList>
    </citation>
    <scope>NUCLEOTIDE SEQUENCE [LARGE SCALE GENOMIC DNA]</scope>
    <source>
        <strain evidence="1 2">NPDC048274</strain>
    </source>
</reference>
<evidence type="ECO:0000313" key="2">
    <source>
        <dbReference type="Proteomes" id="UP001551582"/>
    </source>
</evidence>
<evidence type="ECO:0000313" key="1">
    <source>
        <dbReference type="EMBL" id="MEU9355056.1"/>
    </source>
</evidence>
<sequence>MPKAGITYGPRIKAPKYEEIRETAEKDVLEALGLERPEDLVAKARPDDLVVKAARVVEQADAEIALHLDERDQALAHLWFYEQRLGLAKTAGLSNVGYRQALARLLFGDKRHPLPTAESNKELMRIAGEAGLEELRGDVAEAQLLKTAPIVYAARARRDVAVRFLQEAVLALSQPPYGWTPDQIAEHAGMERSEVYKRREAARKRHGLHVPRSATA</sequence>
<dbReference type="EMBL" id="JBEZLS010000026">
    <property type="protein sequence ID" value="MEU9355056.1"/>
    <property type="molecule type" value="Genomic_DNA"/>
</dbReference>
<dbReference type="Proteomes" id="UP001551582">
    <property type="component" value="Unassembled WGS sequence"/>
</dbReference>
<dbReference type="RefSeq" id="WP_359987415.1">
    <property type="nucleotide sequence ID" value="NZ_JBEZLS010000026.1"/>
</dbReference>
<organism evidence="1 2">
    <name type="scientific">Streptomyces griseoloalbus</name>
    <dbReference type="NCBI Taxonomy" id="67303"/>
    <lineage>
        <taxon>Bacteria</taxon>
        <taxon>Bacillati</taxon>
        <taxon>Actinomycetota</taxon>
        <taxon>Actinomycetes</taxon>
        <taxon>Kitasatosporales</taxon>
        <taxon>Streptomycetaceae</taxon>
        <taxon>Streptomyces</taxon>
    </lineage>
</organism>
<proteinExistence type="predicted"/>
<comment type="caution">
    <text evidence="1">The sequence shown here is derived from an EMBL/GenBank/DDBJ whole genome shotgun (WGS) entry which is preliminary data.</text>
</comment>
<name>A0ABV3ED32_9ACTN</name>
<protein>
    <submittedName>
        <fullName evidence="1">Uncharacterized protein</fullName>
    </submittedName>
</protein>
<accession>A0ABV3ED32</accession>
<gene>
    <name evidence="1" type="ORF">AB0D65_29680</name>
</gene>
<keyword evidence="2" id="KW-1185">Reference proteome</keyword>